<dbReference type="NCBIfam" id="TIGR03156">
    <property type="entry name" value="GTP_HflX"/>
    <property type="match status" value="1"/>
</dbReference>
<feature type="binding site" evidence="6">
    <location>
        <position position="248"/>
    </location>
    <ligand>
        <name>Mg(2+)</name>
        <dbReference type="ChEBI" id="CHEBI:18420"/>
    </ligand>
</feature>
<comment type="cofactor">
    <cofactor evidence="6">
        <name>Mg(2+)</name>
        <dbReference type="ChEBI" id="CHEBI:18420"/>
    </cofactor>
</comment>
<feature type="binding site" evidence="6">
    <location>
        <position position="220"/>
    </location>
    <ligand>
        <name>Mg(2+)</name>
        <dbReference type="ChEBI" id="CHEBI:18420"/>
    </ligand>
</feature>
<dbReference type="STRING" id="1261.HMPREF3195_01759"/>
<feature type="binding site" evidence="5">
    <location>
        <begin position="334"/>
        <end position="337"/>
    </location>
    <ligand>
        <name>GTP</name>
        <dbReference type="ChEBI" id="CHEBI:37565"/>
    </ligand>
</feature>
<evidence type="ECO:0000259" key="7">
    <source>
        <dbReference type="PROSITE" id="PS51705"/>
    </source>
</evidence>
<evidence type="ECO:0000256" key="5">
    <source>
        <dbReference type="PIRSR" id="PIRSR006809-1"/>
    </source>
</evidence>
<feature type="domain" description="Hflx-type G" evidence="7">
    <location>
        <begin position="207"/>
        <end position="375"/>
    </location>
</feature>
<dbReference type="Pfam" id="PF16360">
    <property type="entry name" value="GTP-bdg_M"/>
    <property type="match status" value="1"/>
</dbReference>
<dbReference type="Pfam" id="PF13167">
    <property type="entry name" value="GTP-bdg_N"/>
    <property type="match status" value="1"/>
</dbReference>
<dbReference type="SUPFAM" id="SSF52540">
    <property type="entry name" value="P-loop containing nucleoside triphosphate hydrolases"/>
    <property type="match status" value="1"/>
</dbReference>
<dbReference type="PIRSF" id="PIRSF006809">
    <property type="entry name" value="GTP-binding_hflX_prd"/>
    <property type="match status" value="1"/>
</dbReference>
<dbReference type="InterPro" id="IPR025121">
    <property type="entry name" value="GTPase_HflX_N"/>
</dbReference>
<dbReference type="InterPro" id="IPR016496">
    <property type="entry name" value="GTPase_HflX"/>
</dbReference>
<evidence type="ECO:0000256" key="1">
    <source>
        <dbReference type="ARBA" id="ARBA00022723"/>
    </source>
</evidence>
<dbReference type="eggNOG" id="COG2262">
    <property type="taxonomic scope" value="Bacteria"/>
</dbReference>
<dbReference type="InterPro" id="IPR032305">
    <property type="entry name" value="GTP-bd_M"/>
</dbReference>
<reference evidence="8 10" key="1">
    <citation type="submission" date="2016-02" db="EMBL/GenBank/DDBJ databases">
        <authorList>
            <person name="Wen L."/>
            <person name="He K."/>
            <person name="Yang H."/>
        </authorList>
    </citation>
    <scope>NUCLEOTIDE SEQUENCE [LARGE SCALE GENOMIC DNA]</scope>
    <source>
        <strain evidence="8 10">MJR8628A</strain>
    </source>
</reference>
<dbReference type="EMBL" id="LSQZ01000087">
    <property type="protein sequence ID" value="KXI10639.1"/>
    <property type="molecule type" value="Genomic_DNA"/>
</dbReference>
<dbReference type="GO" id="GO:0005525">
    <property type="term" value="F:GTP binding"/>
    <property type="evidence" value="ECO:0007669"/>
    <property type="project" value="UniProtKB-KW"/>
</dbReference>
<evidence type="ECO:0000313" key="8">
    <source>
        <dbReference type="EMBL" id="KXI10639.1"/>
    </source>
</evidence>
<dbReference type="Gene3D" id="6.10.250.2860">
    <property type="match status" value="1"/>
</dbReference>
<dbReference type="PANTHER" id="PTHR10229:SF0">
    <property type="entry name" value="GTP-BINDING PROTEIN 6-RELATED"/>
    <property type="match status" value="1"/>
</dbReference>
<organism evidence="8 10">
    <name type="scientific">Peptostreptococcus anaerobius</name>
    <dbReference type="NCBI Taxonomy" id="1261"/>
    <lineage>
        <taxon>Bacteria</taxon>
        <taxon>Bacillati</taxon>
        <taxon>Bacillota</taxon>
        <taxon>Clostridia</taxon>
        <taxon>Peptostreptococcales</taxon>
        <taxon>Peptostreptococcaceae</taxon>
        <taxon>Peptostreptococcus</taxon>
    </lineage>
</organism>
<reference evidence="9 11" key="2">
    <citation type="submission" date="2018-06" db="EMBL/GenBank/DDBJ databases">
        <authorList>
            <consortium name="Pathogen Informatics"/>
            <person name="Doyle S."/>
        </authorList>
    </citation>
    <scope>NUCLEOTIDE SEQUENCE [LARGE SCALE GENOMIC DNA]</scope>
    <source>
        <strain evidence="9 11">NCTC11460</strain>
    </source>
</reference>
<dbReference type="InterPro" id="IPR027417">
    <property type="entry name" value="P-loop_NTPase"/>
</dbReference>
<dbReference type="GO" id="GO:0046872">
    <property type="term" value="F:metal ion binding"/>
    <property type="evidence" value="ECO:0007669"/>
    <property type="project" value="UniProtKB-KW"/>
</dbReference>
<dbReference type="GO" id="GO:0043022">
    <property type="term" value="F:ribosome binding"/>
    <property type="evidence" value="ECO:0007669"/>
    <property type="project" value="TreeGrafter"/>
</dbReference>
<dbReference type="InterPro" id="IPR006073">
    <property type="entry name" value="GTP-bd"/>
</dbReference>
<dbReference type="Proteomes" id="UP000255101">
    <property type="component" value="Unassembled WGS sequence"/>
</dbReference>
<dbReference type="PATRIC" id="fig|1261.5.peg.1764"/>
<dbReference type="GO" id="GO:0005737">
    <property type="term" value="C:cytoplasm"/>
    <property type="evidence" value="ECO:0007669"/>
    <property type="project" value="TreeGrafter"/>
</dbReference>
<dbReference type="EMBL" id="UGTB01000004">
    <property type="protein sequence ID" value="SUB61537.1"/>
    <property type="molecule type" value="Genomic_DNA"/>
</dbReference>
<evidence type="ECO:0000256" key="6">
    <source>
        <dbReference type="PIRSR" id="PIRSR006809-2"/>
    </source>
</evidence>
<sequence>MEKLIISNKDVSKFDEVAVLLAVNEGEEFHATTVYESMIELKELVQAAGSETKAELVLNQKIDPDYYVDKENLEYVAKHAQELEIDMIVTIDSLSGNQIKNMEEVTGLKVVDRTILLLDIFSQSSSRREGKLEIEKAQLKYRSTRIEGFQGKYKYGSGIGVFSPSKKRLLTDLNEINERIDSIKTDLSVIVKNRFVQRSRKTDVKAPLVAFAGYTNCGKSTIMNKLIELGPDHTKESEVIVKDHMLSTLDVSLRKSMLPNGKDFMIVDTIGFVSDLPGIIREAFRSTFEEVSYADLILVVYDASRDDLEAQKSIMDFTFEKIGVSNKRKIEVYNKADKLDPIPESSDNKIYVSAKSGYNLDKLIEAIQFNLFEDNQDASLLIPYSRFDIFNEIKKNRVIEMDDFKHTDFGIELNIVLSKDEFEKYKLFIK</sequence>
<accession>A0A135YMK5</accession>
<dbReference type="RefSeq" id="WP_002843297.1">
    <property type="nucleotide sequence ID" value="NZ_CAXUJS010000021.1"/>
</dbReference>
<dbReference type="Proteomes" id="UP000070326">
    <property type="component" value="Unassembled WGS sequence"/>
</dbReference>
<protein>
    <submittedName>
        <fullName evidence="8">GTP-binding protein HflX</fullName>
    </submittedName>
</protein>
<dbReference type="AlphaFoldDB" id="A0A135YMK5"/>
<keyword evidence="3 6" id="KW-0460">Magnesium</keyword>
<proteinExistence type="predicted"/>
<keyword evidence="2 5" id="KW-0547">Nucleotide-binding</keyword>
<keyword evidence="1 6" id="KW-0479">Metal-binding</keyword>
<name>A0A135YMK5_9FIRM</name>
<dbReference type="Pfam" id="PF01926">
    <property type="entry name" value="MMR_HSR1"/>
    <property type="match status" value="1"/>
</dbReference>
<dbReference type="PROSITE" id="PS51705">
    <property type="entry name" value="G_HFLX"/>
    <property type="match status" value="1"/>
</dbReference>
<keyword evidence="4 5" id="KW-0342">GTP-binding</keyword>
<feature type="binding site" evidence="5">
    <location>
        <begin position="213"/>
        <end position="220"/>
    </location>
    <ligand>
        <name>GTP</name>
        <dbReference type="ChEBI" id="CHEBI:37565"/>
    </ligand>
</feature>
<dbReference type="PANTHER" id="PTHR10229">
    <property type="entry name" value="GTP-BINDING PROTEIN HFLX"/>
    <property type="match status" value="1"/>
</dbReference>
<evidence type="ECO:0000256" key="2">
    <source>
        <dbReference type="ARBA" id="ARBA00022741"/>
    </source>
</evidence>
<dbReference type="Gene3D" id="3.40.50.300">
    <property type="entry name" value="P-loop containing nucleotide triphosphate hydrolases"/>
    <property type="match status" value="1"/>
</dbReference>
<dbReference type="InterPro" id="IPR030394">
    <property type="entry name" value="G_HFLX_dom"/>
</dbReference>
<dbReference type="GeneID" id="79842299"/>
<evidence type="ECO:0000313" key="11">
    <source>
        <dbReference type="Proteomes" id="UP000255101"/>
    </source>
</evidence>
<dbReference type="Gene3D" id="3.40.50.11060">
    <property type="entry name" value="GTPase HflX, N-terminal domain"/>
    <property type="match status" value="1"/>
</dbReference>
<evidence type="ECO:0000313" key="10">
    <source>
        <dbReference type="Proteomes" id="UP000070326"/>
    </source>
</evidence>
<feature type="binding site" evidence="5">
    <location>
        <begin position="268"/>
        <end position="271"/>
    </location>
    <ligand>
        <name>GTP</name>
        <dbReference type="ChEBI" id="CHEBI:37565"/>
    </ligand>
</feature>
<dbReference type="InterPro" id="IPR042108">
    <property type="entry name" value="GTPase_HflX_N_sf"/>
</dbReference>
<gene>
    <name evidence="9" type="primary">hflX_2</name>
    <name evidence="8" type="ORF">HMPREF3195_01759</name>
    <name evidence="9" type="ORF">NCTC11460_01477</name>
</gene>
<feature type="binding site" evidence="5">
    <location>
        <begin position="353"/>
        <end position="355"/>
    </location>
    <ligand>
        <name>GTP</name>
        <dbReference type="ChEBI" id="CHEBI:37565"/>
    </ligand>
</feature>
<evidence type="ECO:0000313" key="9">
    <source>
        <dbReference type="EMBL" id="SUB61537.1"/>
    </source>
</evidence>
<evidence type="ECO:0000256" key="3">
    <source>
        <dbReference type="ARBA" id="ARBA00022842"/>
    </source>
</evidence>
<evidence type="ECO:0000256" key="4">
    <source>
        <dbReference type="ARBA" id="ARBA00023134"/>
    </source>
</evidence>